<dbReference type="AlphaFoldDB" id="A0AAF0UFM3"/>
<dbReference type="InterPro" id="IPR032675">
    <property type="entry name" value="LRR_dom_sf"/>
</dbReference>
<dbReference type="Gene3D" id="3.80.10.10">
    <property type="entry name" value="Ribonuclease Inhibitor"/>
    <property type="match status" value="1"/>
</dbReference>
<protein>
    <recommendedName>
        <fullName evidence="4">Leucine-rich repeat-containing N-terminal plant-type domain-containing protein</fullName>
    </recommendedName>
</protein>
<keyword evidence="2" id="KW-0677">Repeat</keyword>
<proteinExistence type="predicted"/>
<keyword evidence="6" id="KW-1185">Reference proteome</keyword>
<keyword evidence="3" id="KW-1133">Transmembrane helix</keyword>
<keyword evidence="1" id="KW-0433">Leucine-rich repeat</keyword>
<keyword evidence="3" id="KW-0472">Membrane</keyword>
<reference evidence="5" key="1">
    <citation type="submission" date="2023-08" db="EMBL/GenBank/DDBJ databases">
        <title>A de novo genome assembly of Solanum verrucosum Schlechtendal, a Mexican diploid species geographically isolated from the other diploid A-genome species in potato relatives.</title>
        <authorList>
            <person name="Hosaka K."/>
        </authorList>
    </citation>
    <scope>NUCLEOTIDE SEQUENCE</scope>
    <source>
        <tissue evidence="5">Young leaves</tissue>
    </source>
</reference>
<evidence type="ECO:0000256" key="1">
    <source>
        <dbReference type="ARBA" id="ARBA00022614"/>
    </source>
</evidence>
<evidence type="ECO:0000256" key="3">
    <source>
        <dbReference type="SAM" id="Phobius"/>
    </source>
</evidence>
<evidence type="ECO:0000259" key="4">
    <source>
        <dbReference type="Pfam" id="PF08263"/>
    </source>
</evidence>
<dbReference type="InterPro" id="IPR013210">
    <property type="entry name" value="LRR_N_plant-typ"/>
</dbReference>
<feature type="domain" description="Leucine-rich repeat-containing N-terminal plant-type" evidence="4">
    <location>
        <begin position="6"/>
        <end position="40"/>
    </location>
</feature>
<dbReference type="EMBL" id="CP133620">
    <property type="protein sequence ID" value="WMV44880.1"/>
    <property type="molecule type" value="Genomic_DNA"/>
</dbReference>
<organism evidence="5 6">
    <name type="scientific">Solanum verrucosum</name>
    <dbReference type="NCBI Taxonomy" id="315347"/>
    <lineage>
        <taxon>Eukaryota</taxon>
        <taxon>Viridiplantae</taxon>
        <taxon>Streptophyta</taxon>
        <taxon>Embryophyta</taxon>
        <taxon>Tracheophyta</taxon>
        <taxon>Spermatophyta</taxon>
        <taxon>Magnoliopsida</taxon>
        <taxon>eudicotyledons</taxon>
        <taxon>Gunneridae</taxon>
        <taxon>Pentapetalae</taxon>
        <taxon>asterids</taxon>
        <taxon>lamiids</taxon>
        <taxon>Solanales</taxon>
        <taxon>Solanaceae</taxon>
        <taxon>Solanoideae</taxon>
        <taxon>Solaneae</taxon>
        <taxon>Solanum</taxon>
    </lineage>
</organism>
<sequence>MVGYFSALVSIKNGLVDNMKYLKDWEKGDPCTSNWTGVNCFNKAGANGYLHVKELYVIIFFFFIPGIAALESRVFRKQPLYLYKVMPYDGYESFWKFNTFSPNALNPEVSHRGDLHNHLYFMLDVDRQLDNNNFSHSEIPASYGKTCHH</sequence>
<gene>
    <name evidence="5" type="ORF">MTR67_038265</name>
</gene>
<evidence type="ECO:0000313" key="5">
    <source>
        <dbReference type="EMBL" id="WMV44880.1"/>
    </source>
</evidence>
<keyword evidence="3" id="KW-0812">Transmembrane</keyword>
<dbReference type="Proteomes" id="UP001234989">
    <property type="component" value="Chromosome 9"/>
</dbReference>
<evidence type="ECO:0000256" key="2">
    <source>
        <dbReference type="ARBA" id="ARBA00022737"/>
    </source>
</evidence>
<feature type="transmembrane region" description="Helical" evidence="3">
    <location>
        <begin position="55"/>
        <end position="75"/>
    </location>
</feature>
<accession>A0AAF0UFM3</accession>
<name>A0AAF0UFM3_SOLVR</name>
<evidence type="ECO:0000313" key="6">
    <source>
        <dbReference type="Proteomes" id="UP001234989"/>
    </source>
</evidence>
<dbReference type="Pfam" id="PF08263">
    <property type="entry name" value="LRRNT_2"/>
    <property type="match status" value="1"/>
</dbReference>